<dbReference type="GO" id="GO:0030638">
    <property type="term" value="P:polyketide metabolic process"/>
    <property type="evidence" value="ECO:0007669"/>
    <property type="project" value="InterPro"/>
</dbReference>
<dbReference type="EMBL" id="SMKA01000002">
    <property type="protein sequence ID" value="TDC35486.1"/>
    <property type="molecule type" value="Genomic_DNA"/>
</dbReference>
<gene>
    <name evidence="1" type="ORF">E1261_01075</name>
</gene>
<organism evidence="1 2">
    <name type="scientific">Kribbella albertanoniae</name>
    <dbReference type="NCBI Taxonomy" id="1266829"/>
    <lineage>
        <taxon>Bacteria</taxon>
        <taxon>Bacillati</taxon>
        <taxon>Actinomycetota</taxon>
        <taxon>Actinomycetes</taxon>
        <taxon>Propionibacteriales</taxon>
        <taxon>Kribbellaceae</taxon>
        <taxon>Kribbella</taxon>
    </lineage>
</organism>
<keyword evidence="2" id="KW-1185">Reference proteome</keyword>
<name>A0A4R4QI95_9ACTN</name>
<dbReference type="Pfam" id="PF07366">
    <property type="entry name" value="SnoaL"/>
    <property type="match status" value="1"/>
</dbReference>
<evidence type="ECO:0000313" key="1">
    <source>
        <dbReference type="EMBL" id="TDC35486.1"/>
    </source>
</evidence>
<evidence type="ECO:0000313" key="2">
    <source>
        <dbReference type="Proteomes" id="UP000295075"/>
    </source>
</evidence>
<dbReference type="RefSeq" id="WP_132400271.1">
    <property type="nucleotide sequence ID" value="NZ_SMKA01000002.1"/>
</dbReference>
<sequence length="129" mass="14787">MHQELRDFYRLYLEMVNSHEFARIGEFFHDTIDFNGTSLTRDDMAAWMRGNIAAVPDLWLTADEPIVEGSRLAVRIIISGTPQQEWLGLAPNGATVTFSETAFYEVEEGRFRSIRNLMDMDSLRAQLLA</sequence>
<dbReference type="AlphaFoldDB" id="A0A4R4QI95"/>
<dbReference type="Gene3D" id="3.10.450.50">
    <property type="match status" value="1"/>
</dbReference>
<dbReference type="Proteomes" id="UP000295075">
    <property type="component" value="Unassembled WGS sequence"/>
</dbReference>
<dbReference type="OrthoDB" id="9810441at2"/>
<evidence type="ECO:0008006" key="3">
    <source>
        <dbReference type="Google" id="ProtNLM"/>
    </source>
</evidence>
<reference evidence="1 2" key="1">
    <citation type="submission" date="2019-03" db="EMBL/GenBank/DDBJ databases">
        <title>Draft genome sequences of novel Actinobacteria.</title>
        <authorList>
            <person name="Sahin N."/>
            <person name="Ay H."/>
            <person name="Saygin H."/>
        </authorList>
    </citation>
    <scope>NUCLEOTIDE SEQUENCE [LARGE SCALE GENOMIC DNA]</scope>
    <source>
        <strain evidence="1 2">JCM 30547</strain>
    </source>
</reference>
<proteinExistence type="predicted"/>
<comment type="caution">
    <text evidence="1">The sequence shown here is derived from an EMBL/GenBank/DDBJ whole genome shotgun (WGS) entry which is preliminary data.</text>
</comment>
<dbReference type="InterPro" id="IPR009959">
    <property type="entry name" value="Cyclase_SnoaL-like"/>
</dbReference>
<protein>
    <recommendedName>
        <fullName evidence="3">Ester cyclase</fullName>
    </recommendedName>
</protein>
<accession>A0A4R4QI95</accession>
<dbReference type="SUPFAM" id="SSF54427">
    <property type="entry name" value="NTF2-like"/>
    <property type="match status" value="1"/>
</dbReference>
<dbReference type="InterPro" id="IPR032710">
    <property type="entry name" value="NTF2-like_dom_sf"/>
</dbReference>